<evidence type="ECO:0000313" key="3">
    <source>
        <dbReference type="Proteomes" id="UP000004367"/>
    </source>
</evidence>
<organism evidence="2 3">
    <name type="scientific">Mobilicoccus pelagius NBRC 104925</name>
    <dbReference type="NCBI Taxonomy" id="1089455"/>
    <lineage>
        <taxon>Bacteria</taxon>
        <taxon>Bacillati</taxon>
        <taxon>Actinomycetota</taxon>
        <taxon>Actinomycetes</taxon>
        <taxon>Micrococcales</taxon>
        <taxon>Dermatophilaceae</taxon>
        <taxon>Mobilicoccus</taxon>
    </lineage>
</organism>
<reference evidence="2 3" key="1">
    <citation type="submission" date="2012-02" db="EMBL/GenBank/DDBJ databases">
        <title>Whole genome shotgun sequence of Mobilicoccus pelagius NBRC 104925.</title>
        <authorList>
            <person name="Yoshida Y."/>
            <person name="Hosoyama A."/>
            <person name="Tsuchikane K."/>
            <person name="Katsumata H."/>
            <person name="Yamazaki S."/>
            <person name="Fujita N."/>
        </authorList>
    </citation>
    <scope>NUCLEOTIDE SEQUENCE [LARGE SCALE GENOMIC DNA]</scope>
    <source>
        <strain evidence="2 3">NBRC 104925</strain>
    </source>
</reference>
<sequence length="143" mass="14634">MRPRGDAEDATAEGTPTDGVSSPSLEAWDTGAPCGARCTGRSSDSWALRTGSPAVARGHGSFTGASQVVVPVRMPMSFPLTAAGQSRIRTGFPLTPPGDGRTSTSTVAEPAGTRQEAWGRGAAHDAFAPVTPWSRADAPTVGR</sequence>
<dbReference type="STRING" id="1089455.MOPEL_135_00870"/>
<proteinExistence type="predicted"/>
<evidence type="ECO:0000256" key="1">
    <source>
        <dbReference type="SAM" id="MobiDB-lite"/>
    </source>
</evidence>
<evidence type="ECO:0000313" key="2">
    <source>
        <dbReference type="EMBL" id="GAB49849.1"/>
    </source>
</evidence>
<feature type="region of interest" description="Disordered" evidence="1">
    <location>
        <begin position="1"/>
        <end position="47"/>
    </location>
</feature>
<name>H5UVU1_9MICO</name>
<protein>
    <submittedName>
        <fullName evidence="2">Uncharacterized protein</fullName>
    </submittedName>
</protein>
<dbReference type="Proteomes" id="UP000004367">
    <property type="component" value="Unassembled WGS sequence"/>
</dbReference>
<gene>
    <name evidence="2" type="ORF">MOPEL_135_00870</name>
</gene>
<accession>H5UVU1</accession>
<keyword evidence="3" id="KW-1185">Reference proteome</keyword>
<dbReference type="EMBL" id="BAFE01000094">
    <property type="protein sequence ID" value="GAB49849.1"/>
    <property type="molecule type" value="Genomic_DNA"/>
</dbReference>
<feature type="region of interest" description="Disordered" evidence="1">
    <location>
        <begin position="88"/>
        <end position="143"/>
    </location>
</feature>
<dbReference type="AlphaFoldDB" id="H5UVU1"/>
<comment type="caution">
    <text evidence="2">The sequence shown here is derived from an EMBL/GenBank/DDBJ whole genome shotgun (WGS) entry which is preliminary data.</text>
</comment>